<evidence type="ECO:0000313" key="2">
    <source>
        <dbReference type="Proteomes" id="UP001589733"/>
    </source>
</evidence>
<name>A0ABV6AWP1_9DEIO</name>
<evidence type="ECO:0000313" key="1">
    <source>
        <dbReference type="EMBL" id="MFB9991906.1"/>
    </source>
</evidence>
<proteinExistence type="predicted"/>
<dbReference type="Proteomes" id="UP001589733">
    <property type="component" value="Unassembled WGS sequence"/>
</dbReference>
<sequence>MTVLSKQDIYERLQTKLADSGVASTTARQYAAQFIDALEHGRHLTFRDLGQVHLEGEDVILEPLVAVSDAPSSASWRLSPAASPPPAFTVEEEASVLQLMNGGYPRRTAEKLVLSSQQALQST</sequence>
<organism evidence="1 2">
    <name type="scientific">Deinococcus oregonensis</name>
    <dbReference type="NCBI Taxonomy" id="1805970"/>
    <lineage>
        <taxon>Bacteria</taxon>
        <taxon>Thermotogati</taxon>
        <taxon>Deinococcota</taxon>
        <taxon>Deinococci</taxon>
        <taxon>Deinococcales</taxon>
        <taxon>Deinococcaceae</taxon>
        <taxon>Deinococcus</taxon>
    </lineage>
</organism>
<reference evidence="1 2" key="1">
    <citation type="submission" date="2024-09" db="EMBL/GenBank/DDBJ databases">
        <authorList>
            <person name="Sun Q."/>
            <person name="Mori K."/>
        </authorList>
    </citation>
    <scope>NUCLEOTIDE SEQUENCE [LARGE SCALE GENOMIC DNA]</scope>
    <source>
        <strain evidence="1 2">JCM 13503</strain>
    </source>
</reference>
<gene>
    <name evidence="1" type="ORF">ACFFLM_07995</name>
</gene>
<comment type="caution">
    <text evidence="1">The sequence shown here is derived from an EMBL/GenBank/DDBJ whole genome shotgun (WGS) entry which is preliminary data.</text>
</comment>
<protein>
    <submittedName>
        <fullName evidence="1">Uncharacterized protein</fullName>
    </submittedName>
</protein>
<dbReference type="EMBL" id="JBHLYR010000025">
    <property type="protein sequence ID" value="MFB9991906.1"/>
    <property type="molecule type" value="Genomic_DNA"/>
</dbReference>
<accession>A0ABV6AWP1</accession>
<dbReference type="RefSeq" id="WP_380007822.1">
    <property type="nucleotide sequence ID" value="NZ_JBHLYR010000025.1"/>
</dbReference>
<keyword evidence="2" id="KW-1185">Reference proteome</keyword>